<dbReference type="Pfam" id="PF10403">
    <property type="entry name" value="BHD_1"/>
    <property type="match status" value="1"/>
</dbReference>
<keyword evidence="4" id="KW-0234">DNA repair</keyword>
<dbReference type="PANTHER" id="PTHR12135:SF0">
    <property type="entry name" value="DNA REPAIR PROTEIN COMPLEMENTING XP-C CELLS"/>
    <property type="match status" value="1"/>
</dbReference>
<feature type="domain" description="Rad4 beta-hairpin" evidence="8">
    <location>
        <begin position="357"/>
        <end position="420"/>
    </location>
</feature>
<evidence type="ECO:0000256" key="5">
    <source>
        <dbReference type="ARBA" id="ARBA00023242"/>
    </source>
</evidence>
<dbReference type="GO" id="GO:0006289">
    <property type="term" value="P:nucleotide-excision repair"/>
    <property type="evidence" value="ECO:0007669"/>
    <property type="project" value="InterPro"/>
</dbReference>
<dbReference type="GO" id="GO:0005737">
    <property type="term" value="C:cytoplasm"/>
    <property type="evidence" value="ECO:0007669"/>
    <property type="project" value="TreeGrafter"/>
</dbReference>
<keyword evidence="3" id="KW-0227">DNA damage</keyword>
<dbReference type="SMART" id="SM01030">
    <property type="entry name" value="BHD_1"/>
    <property type="match status" value="1"/>
</dbReference>
<gene>
    <name evidence="9" type="ORF">PCASD_22417</name>
</gene>
<dbReference type="EMBL" id="PGCI01000774">
    <property type="protein sequence ID" value="PLW16354.1"/>
    <property type="molecule type" value="Genomic_DNA"/>
</dbReference>
<dbReference type="InterPro" id="IPR046496">
    <property type="entry name" value="DUF6589"/>
</dbReference>
<protein>
    <submittedName>
        <fullName evidence="9">Uncharacterized protein</fullName>
    </submittedName>
</protein>
<keyword evidence="5" id="KW-0539">Nucleus</keyword>
<evidence type="ECO:0000259" key="7">
    <source>
        <dbReference type="SMART" id="SM01030"/>
    </source>
</evidence>
<comment type="caution">
    <text evidence="9">The sequence shown here is derived from an EMBL/GenBank/DDBJ whole genome shotgun (WGS) entry which is preliminary data.</text>
</comment>
<evidence type="ECO:0000313" key="9">
    <source>
        <dbReference type="EMBL" id="PLW16354.1"/>
    </source>
</evidence>
<dbReference type="GO" id="GO:0003697">
    <property type="term" value="F:single-stranded DNA binding"/>
    <property type="evidence" value="ECO:0007669"/>
    <property type="project" value="TreeGrafter"/>
</dbReference>
<evidence type="ECO:0000256" key="6">
    <source>
        <dbReference type="SAM" id="MobiDB-lite"/>
    </source>
</evidence>
<proteinExistence type="inferred from homology"/>
<dbReference type="GO" id="GO:0000111">
    <property type="term" value="C:nucleotide-excision repair factor 2 complex"/>
    <property type="evidence" value="ECO:0007669"/>
    <property type="project" value="TreeGrafter"/>
</dbReference>
<organism evidence="9 10">
    <name type="scientific">Puccinia coronata f. sp. avenae</name>
    <dbReference type="NCBI Taxonomy" id="200324"/>
    <lineage>
        <taxon>Eukaryota</taxon>
        <taxon>Fungi</taxon>
        <taxon>Dikarya</taxon>
        <taxon>Basidiomycota</taxon>
        <taxon>Pucciniomycotina</taxon>
        <taxon>Pucciniomycetes</taxon>
        <taxon>Pucciniales</taxon>
        <taxon>Pucciniaceae</taxon>
        <taxon>Puccinia</taxon>
    </lineage>
</organism>
<dbReference type="GO" id="GO:0006298">
    <property type="term" value="P:mismatch repair"/>
    <property type="evidence" value="ECO:0007669"/>
    <property type="project" value="TreeGrafter"/>
</dbReference>
<dbReference type="Pfam" id="PF10404">
    <property type="entry name" value="BHD_2"/>
    <property type="match status" value="1"/>
</dbReference>
<accession>A0A2N5SSY9</accession>
<dbReference type="InterPro" id="IPR004583">
    <property type="entry name" value="DNA_repair_Rad4"/>
</dbReference>
<evidence type="ECO:0000256" key="2">
    <source>
        <dbReference type="ARBA" id="ARBA00009525"/>
    </source>
</evidence>
<feature type="region of interest" description="Disordered" evidence="6">
    <location>
        <begin position="165"/>
        <end position="205"/>
    </location>
</feature>
<dbReference type="Pfam" id="PF20231">
    <property type="entry name" value="DUF6589"/>
    <property type="match status" value="1"/>
</dbReference>
<dbReference type="SMART" id="SM01031">
    <property type="entry name" value="BHD_2"/>
    <property type="match status" value="1"/>
</dbReference>
<evidence type="ECO:0000256" key="4">
    <source>
        <dbReference type="ARBA" id="ARBA00023204"/>
    </source>
</evidence>
<dbReference type="PANTHER" id="PTHR12135">
    <property type="entry name" value="DNA REPAIR PROTEIN XP-C / RAD4"/>
    <property type="match status" value="1"/>
</dbReference>
<dbReference type="Gene3D" id="2.20.20.110">
    <property type="entry name" value="Rad4, beta-hairpin domain BHD1"/>
    <property type="match status" value="1"/>
</dbReference>
<feature type="domain" description="Rad4 beta-hairpin" evidence="7">
    <location>
        <begin position="305"/>
        <end position="355"/>
    </location>
</feature>
<comment type="subcellular location">
    <subcellularLocation>
        <location evidence="1">Nucleus</location>
    </subcellularLocation>
</comment>
<dbReference type="Pfam" id="PF10405">
    <property type="entry name" value="BHD_3"/>
    <property type="match status" value="1"/>
</dbReference>
<evidence type="ECO:0000256" key="3">
    <source>
        <dbReference type="ARBA" id="ARBA00022763"/>
    </source>
</evidence>
<dbReference type="GO" id="GO:0071942">
    <property type="term" value="C:XPC complex"/>
    <property type="evidence" value="ECO:0007669"/>
    <property type="project" value="TreeGrafter"/>
</dbReference>
<dbReference type="GO" id="GO:0003684">
    <property type="term" value="F:damaged DNA binding"/>
    <property type="evidence" value="ECO:0007669"/>
    <property type="project" value="InterPro"/>
</dbReference>
<comment type="similarity">
    <text evidence="2">Belongs to the XPC family.</text>
</comment>
<dbReference type="InterPro" id="IPR018326">
    <property type="entry name" value="Rad4_beta-hairpin_dom1"/>
</dbReference>
<evidence type="ECO:0000256" key="1">
    <source>
        <dbReference type="ARBA" id="ARBA00004123"/>
    </source>
</evidence>
<name>A0A2N5SSY9_9BASI</name>
<dbReference type="InterPro" id="IPR018327">
    <property type="entry name" value="BHD_2"/>
</dbReference>
<dbReference type="AlphaFoldDB" id="A0A2N5SSY9"/>
<evidence type="ECO:0000259" key="8">
    <source>
        <dbReference type="SMART" id="SM01031"/>
    </source>
</evidence>
<sequence length="805" mass="90463">MGDKINSICTHIESFQLNPKSFLSAFLHHSSINAAFRRRFWGSYGWPYTNRLLVNIKSLVCNSLDGQHNWDQFILEEDIRIVRLQKPRSGTYPEGAYVNSTDATVAFFTEPKRLACNEALTNQMPFLYQLLVAKLQADETPSADPDDGDKAPSATEEEAMHDIINLDSNPPAETPLNGNSSAPDVPVVIPPTGSDQPSENDVCPPQAPSDHFSISEADINDIEGGFYRKSTDRQVRRQVRVETVAWTICAMVSFGANRRHDAFQLNSQVPWERGGGETEIPVALKRPYRLGRDVKEDAEMEKAQVTEAMPTTVTGFKNHPKYALERHLRREEVIHPKRPVGTFRGHNVYPRSSVVVCKSAETYMRVGRRIKGGETPLKMVKPRAVTINRKRETELLKMDGQPVPLQGLFAEWQTELLIPPPIVDGIIPRNAYGNFDLFAPHMLPQGAKHLPSPNICYDNLDFQQKVHMHSVGHSSIMFHGTWGYIHSIPPSIIPSLNPAEMTTEELNRALHAASKITIRPSMFSTTLESSLHFEATLKSQIMDILLNDVVTATDNDVPLPRKPPPVSPLDPELPNIAMLRLMLASDNSARWSGLRNQRTLARYHHTSLDNVLPIPGAAHTLWNLGQAVYLEHWGDEKHARDTGAWRSLHALGIPVNKPVTKKDFNLMLSHIERIHTATIIYCALTVLKKAHEPLGPILAKKTSQEILDLVDEIYLKFCSGASRRTEISQKSISHNNMLLRIRDFATIIEAKNAMKAGDPGRLMYMWKRWAVMGQGMPKLPHYSKHLPKLILMLEEGLPLSMAILF</sequence>
<evidence type="ECO:0000313" key="10">
    <source>
        <dbReference type="Proteomes" id="UP000235392"/>
    </source>
</evidence>
<reference evidence="9 10" key="1">
    <citation type="submission" date="2017-11" db="EMBL/GenBank/DDBJ databases">
        <title>De novo assembly and phasing of dikaryotic genomes from two isolates of Puccinia coronata f. sp. avenae, the causal agent of oat crown rust.</title>
        <authorList>
            <person name="Miller M.E."/>
            <person name="Zhang Y."/>
            <person name="Omidvar V."/>
            <person name="Sperschneider J."/>
            <person name="Schwessinger B."/>
            <person name="Raley C."/>
            <person name="Palmer J.M."/>
            <person name="Garnica D."/>
            <person name="Upadhyaya N."/>
            <person name="Rathjen J."/>
            <person name="Taylor J.M."/>
            <person name="Park R.F."/>
            <person name="Dodds P.N."/>
            <person name="Hirsch C.D."/>
            <person name="Kianian S.F."/>
            <person name="Figueroa M."/>
        </authorList>
    </citation>
    <scope>NUCLEOTIDE SEQUENCE [LARGE SCALE GENOMIC DNA]</scope>
    <source>
        <strain evidence="9">12SD80</strain>
    </source>
</reference>
<dbReference type="Proteomes" id="UP000235392">
    <property type="component" value="Unassembled WGS sequence"/>
</dbReference>
<dbReference type="InterPro" id="IPR018328">
    <property type="entry name" value="Rad4_beta-hairpin_dom3"/>
</dbReference>